<gene>
    <name evidence="1" type="ORF">Pint_33790</name>
</gene>
<protein>
    <submittedName>
        <fullName evidence="1">Uncharacterized protein</fullName>
    </submittedName>
</protein>
<reference evidence="2" key="1">
    <citation type="journal article" date="2023" name="G3 (Bethesda)">
        <title>Genome assembly and association tests identify interacting loci associated with vigor, precocity, and sex in interspecific pistachio rootstocks.</title>
        <authorList>
            <person name="Palmer W."/>
            <person name="Jacygrad E."/>
            <person name="Sagayaradj S."/>
            <person name="Cavanaugh K."/>
            <person name="Han R."/>
            <person name="Bertier L."/>
            <person name="Beede B."/>
            <person name="Kafkas S."/>
            <person name="Golino D."/>
            <person name="Preece J."/>
            <person name="Michelmore R."/>
        </authorList>
    </citation>
    <scope>NUCLEOTIDE SEQUENCE [LARGE SCALE GENOMIC DNA]</scope>
</reference>
<accession>A0ACC0X6P5</accession>
<proteinExistence type="predicted"/>
<dbReference type="Proteomes" id="UP001163603">
    <property type="component" value="Chromosome 14"/>
</dbReference>
<evidence type="ECO:0000313" key="1">
    <source>
        <dbReference type="EMBL" id="KAJ0010639.1"/>
    </source>
</evidence>
<evidence type="ECO:0000313" key="2">
    <source>
        <dbReference type="Proteomes" id="UP001163603"/>
    </source>
</evidence>
<dbReference type="EMBL" id="CM047749">
    <property type="protein sequence ID" value="KAJ0010639.1"/>
    <property type="molecule type" value="Genomic_DNA"/>
</dbReference>
<keyword evidence="2" id="KW-1185">Reference proteome</keyword>
<sequence>MKSNVMEAISQVNGYGGVNVVSQANKGGVVRMKIVVEKEELKQMIDMMRGSENNAHGLPSSLPSPSPVERRLHLLKSRHLLRVNNSSKENQRGHVWHPVLQSIPEDL</sequence>
<comment type="caution">
    <text evidence="1">The sequence shown here is derived from an EMBL/GenBank/DDBJ whole genome shotgun (WGS) entry which is preliminary data.</text>
</comment>
<name>A0ACC0X6P5_9ROSI</name>
<organism evidence="1 2">
    <name type="scientific">Pistacia integerrima</name>
    <dbReference type="NCBI Taxonomy" id="434235"/>
    <lineage>
        <taxon>Eukaryota</taxon>
        <taxon>Viridiplantae</taxon>
        <taxon>Streptophyta</taxon>
        <taxon>Embryophyta</taxon>
        <taxon>Tracheophyta</taxon>
        <taxon>Spermatophyta</taxon>
        <taxon>Magnoliopsida</taxon>
        <taxon>eudicotyledons</taxon>
        <taxon>Gunneridae</taxon>
        <taxon>Pentapetalae</taxon>
        <taxon>rosids</taxon>
        <taxon>malvids</taxon>
        <taxon>Sapindales</taxon>
        <taxon>Anacardiaceae</taxon>
        <taxon>Pistacia</taxon>
    </lineage>
</organism>